<evidence type="ECO:0008006" key="3">
    <source>
        <dbReference type="Google" id="ProtNLM"/>
    </source>
</evidence>
<name>A0A5C1I9W1_9SPHI</name>
<dbReference type="AlphaFoldDB" id="A0A5C1I9W1"/>
<dbReference type="EMBL" id="CP043450">
    <property type="protein sequence ID" value="QEM14356.1"/>
    <property type="molecule type" value="Genomic_DNA"/>
</dbReference>
<organism evidence="1 2">
    <name type="scientific">Mucilaginibacter rubeus</name>
    <dbReference type="NCBI Taxonomy" id="2027860"/>
    <lineage>
        <taxon>Bacteria</taxon>
        <taxon>Pseudomonadati</taxon>
        <taxon>Bacteroidota</taxon>
        <taxon>Sphingobacteriia</taxon>
        <taxon>Sphingobacteriales</taxon>
        <taxon>Sphingobacteriaceae</taxon>
        <taxon>Mucilaginibacter</taxon>
    </lineage>
</organism>
<dbReference type="KEGG" id="mrub:DEO27_003855"/>
<accession>A0A5C1I9W1</accession>
<protein>
    <recommendedName>
        <fullName evidence="3">DUF3945 domain-containing protein</fullName>
    </recommendedName>
</protein>
<dbReference type="Proteomes" id="UP000251402">
    <property type="component" value="Chromosome"/>
</dbReference>
<dbReference type="OrthoDB" id="744378at2"/>
<keyword evidence="2" id="KW-1185">Reference proteome</keyword>
<sequence>MLEDAQDVGMNYVVFEMWPCERSLHPADLDFFDTLGDALDHWERKVDLGSLPAEVDHPVYYRHVDQLLIDMKEANGLTNDKEMNYNNLENLKEELSKLGFGKKVTEDMQKQMEKGVSDFQLHDRVQGNKGQVDLTLHFRQSGQSENYYLNKFEVSLLNGKPLGEGEKYMVVNPDIQKEGKPLVRSFERAADAIEFFKGQNGNAVLASGKDWAHKTELARMENGNTNYVEKDFNRTFRNPGISQTVFVERGKGFTSEQAVNLIQGRAVFRDDLIKLGGEPYAAWNKLDMDSQKDKYHNFQMLQYHVPTFGFDLKETLGKFNIKELADEKKMEALVKSFEQGNRPLVTVVKDGQEVKLFAEVQPRYSQLNFFREDGRSEKREQFLKPEFLQDLKLNKDKGLGKVQEQGMSV</sequence>
<evidence type="ECO:0000313" key="1">
    <source>
        <dbReference type="EMBL" id="QEM14356.1"/>
    </source>
</evidence>
<evidence type="ECO:0000313" key="2">
    <source>
        <dbReference type="Proteomes" id="UP000251402"/>
    </source>
</evidence>
<proteinExistence type="predicted"/>
<gene>
    <name evidence="1" type="ORF">DEO27_003855</name>
</gene>
<reference evidence="1" key="1">
    <citation type="submission" date="2019-08" db="EMBL/GenBank/DDBJ databases">
        <title>Comparative genome analysis confer to the adaptation heavy metal polluted environment.</title>
        <authorList>
            <person name="Li Y."/>
        </authorList>
    </citation>
    <scope>NUCLEOTIDE SEQUENCE [LARGE SCALE GENOMIC DNA]</scope>
    <source>
        <strain evidence="1">P1</strain>
    </source>
</reference>